<evidence type="ECO:0000313" key="3">
    <source>
        <dbReference type="EMBL" id="HIU38164.1"/>
    </source>
</evidence>
<name>A0A9D1ILE6_9BACT</name>
<evidence type="ECO:0000256" key="1">
    <source>
        <dbReference type="ARBA" id="ARBA00022729"/>
    </source>
</evidence>
<feature type="non-terminal residue" evidence="3">
    <location>
        <position position="245"/>
    </location>
</feature>
<dbReference type="SMART" id="SM00062">
    <property type="entry name" value="PBPb"/>
    <property type="match status" value="1"/>
</dbReference>
<dbReference type="InterPro" id="IPR001638">
    <property type="entry name" value="Solute-binding_3/MltF_N"/>
</dbReference>
<evidence type="ECO:0000313" key="4">
    <source>
        <dbReference type="Proteomes" id="UP000824076"/>
    </source>
</evidence>
<reference evidence="3" key="2">
    <citation type="journal article" date="2021" name="PeerJ">
        <title>Extensive microbial diversity within the chicken gut microbiome revealed by metagenomics and culture.</title>
        <authorList>
            <person name="Gilroy R."/>
            <person name="Ravi A."/>
            <person name="Getino M."/>
            <person name="Pursley I."/>
            <person name="Horton D.L."/>
            <person name="Alikhan N.F."/>
            <person name="Baker D."/>
            <person name="Gharbi K."/>
            <person name="Hall N."/>
            <person name="Watson M."/>
            <person name="Adriaenssens E.M."/>
            <person name="Foster-Nyarko E."/>
            <person name="Jarju S."/>
            <person name="Secka A."/>
            <person name="Antonio M."/>
            <person name="Oren A."/>
            <person name="Chaudhuri R.R."/>
            <person name="La Ragione R."/>
            <person name="Hildebrand F."/>
            <person name="Pallen M.J."/>
        </authorList>
    </citation>
    <scope>NUCLEOTIDE SEQUENCE</scope>
    <source>
        <strain evidence="3">17073</strain>
    </source>
</reference>
<keyword evidence="1" id="KW-0732">Signal</keyword>
<reference evidence="3" key="1">
    <citation type="submission" date="2020-10" db="EMBL/GenBank/DDBJ databases">
        <authorList>
            <person name="Gilroy R."/>
        </authorList>
    </citation>
    <scope>NUCLEOTIDE SEQUENCE</scope>
    <source>
        <strain evidence="3">17073</strain>
    </source>
</reference>
<evidence type="ECO:0000259" key="2">
    <source>
        <dbReference type="SMART" id="SM00062"/>
    </source>
</evidence>
<dbReference type="Gene3D" id="3.40.190.10">
    <property type="entry name" value="Periplasmic binding protein-like II"/>
    <property type="match status" value="2"/>
</dbReference>
<comment type="caution">
    <text evidence="3">The sequence shown here is derived from an EMBL/GenBank/DDBJ whole genome shotgun (WGS) entry which is preliminary data.</text>
</comment>
<proteinExistence type="predicted"/>
<organism evidence="3 4">
    <name type="scientific">Candidatus Limisoma intestinavium</name>
    <dbReference type="NCBI Taxonomy" id="2840856"/>
    <lineage>
        <taxon>Bacteria</taxon>
        <taxon>Pseudomonadati</taxon>
        <taxon>Bacteroidota</taxon>
        <taxon>Bacteroidia</taxon>
        <taxon>Bacteroidales</taxon>
        <taxon>Candidatus Limisoma</taxon>
    </lineage>
</organism>
<dbReference type="Pfam" id="PF00497">
    <property type="entry name" value="SBP_bac_3"/>
    <property type="match status" value="1"/>
</dbReference>
<dbReference type="AlphaFoldDB" id="A0A9D1ILE6"/>
<dbReference type="SUPFAM" id="SSF53850">
    <property type="entry name" value="Periplasmic binding protein-like II"/>
    <property type="match status" value="1"/>
</dbReference>
<dbReference type="PANTHER" id="PTHR35936:SF32">
    <property type="entry name" value="MEMBRANE-BOUND LYTIC MUREIN TRANSGLYCOSYLASE F"/>
    <property type="match status" value="1"/>
</dbReference>
<sequence>MSKQIHLLLSCLTIFCTLFTSCNRKQPSETNIDYSLPDTLVVGTLYSPTSYFLYKGDLMGYHYDLISQFAKDKNIPIKFKVMRNMGALLSLLDSAKIDIIAYNVPATAEYKDKMRHCGFENITTQVLVQPIYPNVAPISDVTQLVGKEIYVEKNSKYESRLKNLNNELGGGIRIKPIGKDTLMAEDLIEMVAEGRIPLTIVDSDIAQLDHTYYPNINVSLKVSFPQKSSWAVGKNNQQLAEIIDK</sequence>
<protein>
    <submittedName>
        <fullName evidence="3">Transporter substrate-binding domain-containing protein</fullName>
    </submittedName>
</protein>
<dbReference type="Proteomes" id="UP000824076">
    <property type="component" value="Unassembled WGS sequence"/>
</dbReference>
<accession>A0A9D1ILE6</accession>
<dbReference type="EMBL" id="DVMS01000019">
    <property type="protein sequence ID" value="HIU38164.1"/>
    <property type="molecule type" value="Genomic_DNA"/>
</dbReference>
<dbReference type="PANTHER" id="PTHR35936">
    <property type="entry name" value="MEMBRANE-BOUND LYTIC MUREIN TRANSGLYCOSYLASE F"/>
    <property type="match status" value="1"/>
</dbReference>
<feature type="domain" description="Solute-binding protein family 3/N-terminal" evidence="2">
    <location>
        <begin position="39"/>
        <end position="245"/>
    </location>
</feature>
<gene>
    <name evidence="3" type="ORF">IAD18_00690</name>
</gene>
<dbReference type="CDD" id="cd01009">
    <property type="entry name" value="PBP2_YfhD_N"/>
    <property type="match status" value="1"/>
</dbReference>
<dbReference type="PROSITE" id="PS51257">
    <property type="entry name" value="PROKAR_LIPOPROTEIN"/>
    <property type="match status" value="1"/>
</dbReference>